<sequence length="134" mass="15614">MYLVIIGKRKVAGHKLIATSRITYRLVAHYLSSGCTFQSIKRTKTGGRHCLAVQGWRTPNTRSRRVNFLTGYRTRDLCLSAATPNHLSYVYHSWSPRRLYKNTYHNHLCNPVTERSQTTSRIMRNTNCLWLQTK</sequence>
<dbReference type="Proteomes" id="UP000011713">
    <property type="component" value="Unassembled WGS sequence"/>
</dbReference>
<dbReference type="EnsemblProtists" id="HpaT813543">
    <property type="protein sequence ID" value="HpaP813543"/>
    <property type="gene ID" value="HpaG813543"/>
</dbReference>
<organism evidence="1 2">
    <name type="scientific">Hyaloperonospora arabidopsidis (strain Emoy2)</name>
    <name type="common">Downy mildew agent</name>
    <name type="synonym">Peronospora arabidopsidis</name>
    <dbReference type="NCBI Taxonomy" id="559515"/>
    <lineage>
        <taxon>Eukaryota</taxon>
        <taxon>Sar</taxon>
        <taxon>Stramenopiles</taxon>
        <taxon>Oomycota</taxon>
        <taxon>Peronosporomycetes</taxon>
        <taxon>Peronosporales</taxon>
        <taxon>Peronosporaceae</taxon>
        <taxon>Hyaloperonospora</taxon>
    </lineage>
</organism>
<protein>
    <submittedName>
        <fullName evidence="1">Uncharacterized protein</fullName>
    </submittedName>
</protein>
<dbReference type="AlphaFoldDB" id="M4C376"/>
<proteinExistence type="predicted"/>
<dbReference type="HOGENOM" id="CLU_1900236_0_0_1"/>
<dbReference type="VEuPathDB" id="FungiDB:HpaG813543"/>
<dbReference type="InParanoid" id="M4C376"/>
<reference evidence="2" key="1">
    <citation type="journal article" date="2010" name="Science">
        <title>Signatures of adaptation to obligate biotrophy in the Hyaloperonospora arabidopsidis genome.</title>
        <authorList>
            <person name="Baxter L."/>
            <person name="Tripathy S."/>
            <person name="Ishaque N."/>
            <person name="Boot N."/>
            <person name="Cabral A."/>
            <person name="Kemen E."/>
            <person name="Thines M."/>
            <person name="Ah-Fong A."/>
            <person name="Anderson R."/>
            <person name="Badejoko W."/>
            <person name="Bittner-Eddy P."/>
            <person name="Boore J.L."/>
            <person name="Chibucos M.C."/>
            <person name="Coates M."/>
            <person name="Dehal P."/>
            <person name="Delehaunty K."/>
            <person name="Dong S."/>
            <person name="Downton P."/>
            <person name="Dumas B."/>
            <person name="Fabro G."/>
            <person name="Fronick C."/>
            <person name="Fuerstenberg S.I."/>
            <person name="Fulton L."/>
            <person name="Gaulin E."/>
            <person name="Govers F."/>
            <person name="Hughes L."/>
            <person name="Humphray S."/>
            <person name="Jiang R.H."/>
            <person name="Judelson H."/>
            <person name="Kamoun S."/>
            <person name="Kyung K."/>
            <person name="Meijer H."/>
            <person name="Minx P."/>
            <person name="Morris P."/>
            <person name="Nelson J."/>
            <person name="Phuntumart V."/>
            <person name="Qutob D."/>
            <person name="Rehmany A."/>
            <person name="Rougon-Cardoso A."/>
            <person name="Ryden P."/>
            <person name="Torto-Alalibo T."/>
            <person name="Studholme D."/>
            <person name="Wang Y."/>
            <person name="Win J."/>
            <person name="Wood J."/>
            <person name="Clifton S.W."/>
            <person name="Rogers J."/>
            <person name="Van den Ackerveken G."/>
            <person name="Jones J.D."/>
            <person name="McDowell J.M."/>
            <person name="Beynon J."/>
            <person name="Tyler B.M."/>
        </authorList>
    </citation>
    <scope>NUCLEOTIDE SEQUENCE [LARGE SCALE GENOMIC DNA]</scope>
    <source>
        <strain evidence="2">Emoy2</strain>
    </source>
</reference>
<name>M4C376_HYAAE</name>
<accession>M4C376</accession>
<reference evidence="1" key="2">
    <citation type="submission" date="2015-06" db="UniProtKB">
        <authorList>
            <consortium name="EnsemblProtists"/>
        </authorList>
    </citation>
    <scope>IDENTIFICATION</scope>
    <source>
        <strain evidence="1">Emoy2</strain>
    </source>
</reference>
<evidence type="ECO:0000313" key="1">
    <source>
        <dbReference type="EnsemblProtists" id="HpaP813543"/>
    </source>
</evidence>
<keyword evidence="2" id="KW-1185">Reference proteome</keyword>
<evidence type="ECO:0000313" key="2">
    <source>
        <dbReference type="Proteomes" id="UP000011713"/>
    </source>
</evidence>
<dbReference type="EMBL" id="JH598154">
    <property type="status" value="NOT_ANNOTATED_CDS"/>
    <property type="molecule type" value="Genomic_DNA"/>
</dbReference>